<feature type="transmembrane region" description="Helical" evidence="1">
    <location>
        <begin position="406"/>
        <end position="431"/>
    </location>
</feature>
<keyword evidence="3" id="KW-1185">Reference proteome</keyword>
<evidence type="ECO:0000313" key="3">
    <source>
        <dbReference type="Proteomes" id="UP000236379"/>
    </source>
</evidence>
<comment type="caution">
    <text evidence="2">The sequence shown here is derived from an EMBL/GenBank/DDBJ whole genome shotgun (WGS) entry which is preliminary data.</text>
</comment>
<dbReference type="Gene3D" id="1.20.1250.20">
    <property type="entry name" value="MFS general substrate transporter like domains"/>
    <property type="match status" value="2"/>
</dbReference>
<keyword evidence="1" id="KW-1133">Transmembrane helix</keyword>
<dbReference type="GO" id="GO:0008643">
    <property type="term" value="P:carbohydrate transport"/>
    <property type="evidence" value="ECO:0007669"/>
    <property type="project" value="InterPro"/>
</dbReference>
<feature type="transmembrane region" description="Helical" evidence="1">
    <location>
        <begin position="298"/>
        <end position="317"/>
    </location>
</feature>
<proteinExistence type="predicted"/>
<dbReference type="PANTHER" id="PTHR11328">
    <property type="entry name" value="MAJOR FACILITATOR SUPERFAMILY DOMAIN-CONTAINING PROTEIN"/>
    <property type="match status" value="1"/>
</dbReference>
<dbReference type="SUPFAM" id="SSF103473">
    <property type="entry name" value="MFS general substrate transporter"/>
    <property type="match status" value="1"/>
</dbReference>
<keyword evidence="1" id="KW-0472">Membrane</keyword>
<dbReference type="PANTHER" id="PTHR11328:SF24">
    <property type="entry name" value="MAJOR FACILITATOR SUPERFAMILY (MFS) PROFILE DOMAIN-CONTAINING PROTEIN"/>
    <property type="match status" value="1"/>
</dbReference>
<organism evidence="2 3">
    <name type="scientific">Deinococcus koreensis</name>
    <dbReference type="NCBI Taxonomy" id="2054903"/>
    <lineage>
        <taxon>Bacteria</taxon>
        <taxon>Thermotogati</taxon>
        <taxon>Deinococcota</taxon>
        <taxon>Deinococci</taxon>
        <taxon>Deinococcales</taxon>
        <taxon>Deinococcaceae</taxon>
        <taxon>Deinococcus</taxon>
    </lineage>
</organism>
<feature type="transmembrane region" description="Helical" evidence="1">
    <location>
        <begin position="364"/>
        <end position="386"/>
    </location>
</feature>
<feature type="transmembrane region" description="Helical" evidence="1">
    <location>
        <begin position="267"/>
        <end position="286"/>
    </location>
</feature>
<feature type="transmembrane region" description="Helical" evidence="1">
    <location>
        <begin position="154"/>
        <end position="176"/>
    </location>
</feature>
<dbReference type="GO" id="GO:0015293">
    <property type="term" value="F:symporter activity"/>
    <property type="evidence" value="ECO:0007669"/>
    <property type="project" value="InterPro"/>
</dbReference>
<evidence type="ECO:0000256" key="1">
    <source>
        <dbReference type="SAM" id="Phobius"/>
    </source>
</evidence>
<keyword evidence="1" id="KW-0812">Transmembrane</keyword>
<feature type="transmembrane region" description="Helical" evidence="1">
    <location>
        <begin position="323"/>
        <end position="344"/>
    </location>
</feature>
<dbReference type="AlphaFoldDB" id="A0A2K3UYJ5"/>
<feature type="transmembrane region" description="Helical" evidence="1">
    <location>
        <begin position="21"/>
        <end position="41"/>
    </location>
</feature>
<sequence length="450" mass="48020">MSALSGPVPDTTPRQRWLYALINLGLTIPAQAGSFLLLYYVDVQKLPPSWAATTMSLFAVYNAVNNPIIGFLSDRTRSRWGRRIPYLRFGALPTLVFFALLFFAPVSGAQNPGALLAYFVVMWVLWESFGTAAGTGYLALLPEMFRTYAERTDVAWRMNLVQVLGLLIGLALPPVLAAQIGWGPMAAVFAGVAALAIYSGLRGVFERPGSQEVAGLAFGPAVRATFGNPSFLSVVVAQTMRFVTTGTLATGMGFYVKYSLGEPGGTVTTLLLATAFVVAGLSLWPWRHFVARRFGARTTLMIAYGLTALAVVPLAFVRDVPGALATTVGFGVALAGLILMGDVIMGDVIDEDEMITGQRREGMYYGMSGFLTTLSAAITSTVFGLVTARSGYDPTLSVQPGGVAEGFRLFMTAPAIVGALLALAALAFYPLHGERLAAVRRTLAARQVSR</sequence>
<dbReference type="Proteomes" id="UP000236379">
    <property type="component" value="Unassembled WGS sequence"/>
</dbReference>
<feature type="transmembrane region" description="Helical" evidence="1">
    <location>
        <begin position="231"/>
        <end position="255"/>
    </location>
</feature>
<dbReference type="Pfam" id="PF13347">
    <property type="entry name" value="MFS_2"/>
    <property type="match status" value="1"/>
</dbReference>
<dbReference type="InterPro" id="IPR036259">
    <property type="entry name" value="MFS_trans_sf"/>
</dbReference>
<gene>
    <name evidence="2" type="ORF">CVO96_09605</name>
</gene>
<feature type="transmembrane region" description="Helical" evidence="1">
    <location>
        <begin position="182"/>
        <end position="201"/>
    </location>
</feature>
<feature type="transmembrane region" description="Helical" evidence="1">
    <location>
        <begin position="47"/>
        <end position="64"/>
    </location>
</feature>
<dbReference type="GO" id="GO:0005886">
    <property type="term" value="C:plasma membrane"/>
    <property type="evidence" value="ECO:0007669"/>
    <property type="project" value="TreeGrafter"/>
</dbReference>
<feature type="transmembrane region" description="Helical" evidence="1">
    <location>
        <begin position="85"/>
        <end position="104"/>
    </location>
</feature>
<reference evidence="2 3" key="1">
    <citation type="submission" date="2018-01" db="EMBL/GenBank/DDBJ databases">
        <title>Deinococcus koreensis sp. nov., a radiation-resistant bacterium isolated from river water.</title>
        <authorList>
            <person name="Choi A."/>
        </authorList>
    </citation>
    <scope>NUCLEOTIDE SEQUENCE [LARGE SCALE GENOMIC DNA]</scope>
    <source>
        <strain evidence="2 3">SJW1-2</strain>
    </source>
</reference>
<dbReference type="RefSeq" id="WP_103312038.1">
    <property type="nucleotide sequence ID" value="NZ_PPPD01000001.1"/>
</dbReference>
<dbReference type="EMBL" id="PPPD01000001">
    <property type="protein sequence ID" value="PNY81595.1"/>
    <property type="molecule type" value="Genomic_DNA"/>
</dbReference>
<dbReference type="OrthoDB" id="9764596at2"/>
<dbReference type="InterPro" id="IPR039672">
    <property type="entry name" value="MFS_2"/>
</dbReference>
<name>A0A2K3UYJ5_9DEIO</name>
<evidence type="ECO:0000313" key="2">
    <source>
        <dbReference type="EMBL" id="PNY81595.1"/>
    </source>
</evidence>
<accession>A0A2K3UYJ5</accession>
<protein>
    <submittedName>
        <fullName evidence="2">MFS transporter</fullName>
    </submittedName>
</protein>
<feature type="transmembrane region" description="Helical" evidence="1">
    <location>
        <begin position="116"/>
        <end position="142"/>
    </location>
</feature>